<reference evidence="8 9" key="1">
    <citation type="submission" date="2018-06" db="EMBL/GenBank/DDBJ databases">
        <title>A transcriptomic atlas of mushroom development highlights an independent origin of complex multicellularity.</title>
        <authorList>
            <consortium name="DOE Joint Genome Institute"/>
            <person name="Krizsan K."/>
            <person name="Almasi E."/>
            <person name="Merenyi Z."/>
            <person name="Sahu N."/>
            <person name="Viragh M."/>
            <person name="Koszo T."/>
            <person name="Mondo S."/>
            <person name="Kiss B."/>
            <person name="Balint B."/>
            <person name="Kues U."/>
            <person name="Barry K."/>
            <person name="Hegedus J.C."/>
            <person name="Henrissat B."/>
            <person name="Johnson J."/>
            <person name="Lipzen A."/>
            <person name="Ohm R."/>
            <person name="Nagy I."/>
            <person name="Pangilinan J."/>
            <person name="Yan J."/>
            <person name="Xiong Y."/>
            <person name="Grigoriev I.V."/>
            <person name="Hibbett D.S."/>
            <person name="Nagy L.G."/>
        </authorList>
    </citation>
    <scope>NUCLEOTIDE SEQUENCE [LARGE SCALE GENOMIC DNA]</scope>
    <source>
        <strain evidence="8 9">SZMC22713</strain>
    </source>
</reference>
<dbReference type="PROSITE" id="PS50157">
    <property type="entry name" value="ZINC_FINGER_C2H2_2"/>
    <property type="match status" value="2"/>
</dbReference>
<name>A0A4Y7Q518_9AGAM</name>
<dbReference type="OrthoDB" id="6077919at2759"/>
<dbReference type="VEuPathDB" id="FungiDB:BD410DRAFT_788656"/>
<dbReference type="GO" id="GO:0045944">
    <property type="term" value="P:positive regulation of transcription by RNA polymerase II"/>
    <property type="evidence" value="ECO:0007669"/>
    <property type="project" value="UniProtKB-ARBA"/>
</dbReference>
<evidence type="ECO:0000256" key="2">
    <source>
        <dbReference type="ARBA" id="ARBA00022737"/>
    </source>
</evidence>
<evidence type="ECO:0000256" key="6">
    <source>
        <dbReference type="SAM" id="MobiDB-lite"/>
    </source>
</evidence>
<feature type="compositionally biased region" description="Polar residues" evidence="6">
    <location>
        <begin position="102"/>
        <end position="117"/>
    </location>
</feature>
<feature type="region of interest" description="Disordered" evidence="6">
    <location>
        <begin position="300"/>
        <end position="324"/>
    </location>
</feature>
<proteinExistence type="predicted"/>
<dbReference type="Gene3D" id="3.30.160.60">
    <property type="entry name" value="Classic Zinc Finger"/>
    <property type="match status" value="2"/>
</dbReference>
<evidence type="ECO:0000256" key="5">
    <source>
        <dbReference type="PROSITE-ProRule" id="PRU00042"/>
    </source>
</evidence>
<evidence type="ECO:0000256" key="1">
    <source>
        <dbReference type="ARBA" id="ARBA00022723"/>
    </source>
</evidence>
<feature type="region of interest" description="Disordered" evidence="6">
    <location>
        <begin position="188"/>
        <end position="263"/>
    </location>
</feature>
<dbReference type="Pfam" id="PF00096">
    <property type="entry name" value="zf-C2H2"/>
    <property type="match status" value="2"/>
</dbReference>
<dbReference type="FunFam" id="3.30.160.60:FF:000690">
    <property type="entry name" value="Zinc finger protein 354C"/>
    <property type="match status" value="1"/>
</dbReference>
<dbReference type="PROSITE" id="PS00028">
    <property type="entry name" value="ZINC_FINGER_C2H2_1"/>
    <property type="match status" value="1"/>
</dbReference>
<keyword evidence="3 5" id="KW-0863">Zinc-finger</keyword>
<dbReference type="AlphaFoldDB" id="A0A4Y7Q518"/>
<dbReference type="GO" id="GO:0005634">
    <property type="term" value="C:nucleus"/>
    <property type="evidence" value="ECO:0007669"/>
    <property type="project" value="UniProtKB-ARBA"/>
</dbReference>
<evidence type="ECO:0000313" key="9">
    <source>
        <dbReference type="Proteomes" id="UP000294933"/>
    </source>
</evidence>
<feature type="region of interest" description="Disordered" evidence="6">
    <location>
        <begin position="99"/>
        <end position="124"/>
    </location>
</feature>
<dbReference type="InterPro" id="IPR013087">
    <property type="entry name" value="Znf_C2H2_type"/>
</dbReference>
<dbReference type="PANTHER" id="PTHR19818:SF158">
    <property type="entry name" value="C2H2-TYPE DOMAIN-CONTAINING PROTEIN-RELATED"/>
    <property type="match status" value="1"/>
</dbReference>
<keyword evidence="2" id="KW-0677">Repeat</keyword>
<evidence type="ECO:0000313" key="8">
    <source>
        <dbReference type="EMBL" id="TDL22386.1"/>
    </source>
</evidence>
<dbReference type="PANTHER" id="PTHR19818">
    <property type="entry name" value="ZINC FINGER PROTEIN ZIC AND GLI"/>
    <property type="match status" value="1"/>
</dbReference>
<feature type="compositionally biased region" description="Basic and acidic residues" evidence="6">
    <location>
        <begin position="254"/>
        <end position="263"/>
    </location>
</feature>
<organism evidence="8 9">
    <name type="scientific">Rickenella mellea</name>
    <dbReference type="NCBI Taxonomy" id="50990"/>
    <lineage>
        <taxon>Eukaryota</taxon>
        <taxon>Fungi</taxon>
        <taxon>Dikarya</taxon>
        <taxon>Basidiomycota</taxon>
        <taxon>Agaricomycotina</taxon>
        <taxon>Agaricomycetes</taxon>
        <taxon>Hymenochaetales</taxon>
        <taxon>Rickenellaceae</taxon>
        <taxon>Rickenella</taxon>
    </lineage>
</organism>
<dbReference type="SMART" id="SM00355">
    <property type="entry name" value="ZnF_C2H2"/>
    <property type="match status" value="2"/>
</dbReference>
<dbReference type="STRING" id="50990.A0A4Y7Q518"/>
<dbReference type="Proteomes" id="UP000294933">
    <property type="component" value="Unassembled WGS sequence"/>
</dbReference>
<dbReference type="GO" id="GO:0000981">
    <property type="term" value="F:DNA-binding transcription factor activity, RNA polymerase II-specific"/>
    <property type="evidence" value="ECO:0007669"/>
    <property type="project" value="TreeGrafter"/>
</dbReference>
<dbReference type="EMBL" id="ML170175">
    <property type="protein sequence ID" value="TDL22386.1"/>
    <property type="molecule type" value="Genomic_DNA"/>
</dbReference>
<accession>A0A4Y7Q518</accession>
<dbReference type="GO" id="GO:0000978">
    <property type="term" value="F:RNA polymerase II cis-regulatory region sequence-specific DNA binding"/>
    <property type="evidence" value="ECO:0007669"/>
    <property type="project" value="TreeGrafter"/>
</dbReference>
<dbReference type="FunFam" id="3.30.160.60:FF:002212">
    <property type="entry name" value="Zinc finger protein 672"/>
    <property type="match status" value="1"/>
</dbReference>
<dbReference type="SUPFAM" id="SSF57667">
    <property type="entry name" value="beta-beta-alpha zinc fingers"/>
    <property type="match status" value="1"/>
</dbReference>
<evidence type="ECO:0000256" key="3">
    <source>
        <dbReference type="ARBA" id="ARBA00022771"/>
    </source>
</evidence>
<feature type="domain" description="C2H2-type" evidence="7">
    <location>
        <begin position="153"/>
        <end position="173"/>
    </location>
</feature>
<feature type="domain" description="C2H2-type" evidence="7">
    <location>
        <begin position="125"/>
        <end position="152"/>
    </location>
</feature>
<evidence type="ECO:0000259" key="7">
    <source>
        <dbReference type="PROSITE" id="PS50157"/>
    </source>
</evidence>
<feature type="compositionally biased region" description="Polar residues" evidence="6">
    <location>
        <begin position="188"/>
        <end position="228"/>
    </location>
</feature>
<protein>
    <recommendedName>
        <fullName evidence="7">C2H2-type domain-containing protein</fullName>
    </recommendedName>
</protein>
<dbReference type="InterPro" id="IPR050329">
    <property type="entry name" value="GLI_C2H2-zinc-finger"/>
</dbReference>
<sequence length="336" mass="37060">MSSLYLAIDEPFTGFQLTRGCPATRPSPSPNHAQEYDLSGSQYNATGISTWTFNPSQIGHKRDQPTIITHTSPAPTMTIPNPQQIPSFQHRADTLAPADVDTSLSSGGESPESQRSSRPTRPKTHACWMCHKSFDRPSTLRKHLLVHTGEKAFACDICGRRFGVASNLNRHTRRCALRPVNARNAITASDATDALSDQPTTTDSDSAAPRGSSQISRHTQSPNLSTASSDHREQPSKPKRRRRAPSPSRWIPESLRDFDLSPCKKEAPMPLPAVRPQEAVINGVVYIVEERDSFERNISSHPYHPDGWSGKLPGPAPPPSDVTNKRGVHFNYECVF</sequence>
<dbReference type="InterPro" id="IPR036236">
    <property type="entry name" value="Znf_C2H2_sf"/>
</dbReference>
<keyword evidence="1" id="KW-0479">Metal-binding</keyword>
<keyword evidence="9" id="KW-1185">Reference proteome</keyword>
<keyword evidence="4" id="KW-0862">Zinc</keyword>
<dbReference type="GO" id="GO:0008270">
    <property type="term" value="F:zinc ion binding"/>
    <property type="evidence" value="ECO:0007669"/>
    <property type="project" value="UniProtKB-KW"/>
</dbReference>
<evidence type="ECO:0000256" key="4">
    <source>
        <dbReference type="ARBA" id="ARBA00022833"/>
    </source>
</evidence>
<gene>
    <name evidence="8" type="ORF">BD410DRAFT_788656</name>
</gene>